<feature type="region of interest" description="Disordered" evidence="9">
    <location>
        <begin position="258"/>
        <end position="317"/>
    </location>
</feature>
<dbReference type="SUPFAM" id="SSF49785">
    <property type="entry name" value="Galactose-binding domain-like"/>
    <property type="match status" value="4"/>
</dbReference>
<dbReference type="Gene3D" id="2.10.110.10">
    <property type="entry name" value="Cysteine Rich Protein"/>
    <property type="match status" value="2"/>
</dbReference>
<feature type="compositionally biased region" description="Low complexity" evidence="9">
    <location>
        <begin position="529"/>
        <end position="539"/>
    </location>
</feature>
<feature type="compositionally biased region" description="Basic and acidic residues" evidence="9">
    <location>
        <begin position="1328"/>
        <end position="1340"/>
    </location>
</feature>
<feature type="compositionally biased region" description="Basic and acidic residues" evidence="9">
    <location>
        <begin position="1112"/>
        <end position="1122"/>
    </location>
</feature>
<dbReference type="InterPro" id="IPR005627">
    <property type="entry name" value="CutC-like"/>
</dbReference>
<dbReference type="Pfam" id="PF03561">
    <property type="entry name" value="Allantoicase"/>
    <property type="match status" value="4"/>
</dbReference>
<feature type="region of interest" description="Disordered" evidence="9">
    <location>
        <begin position="1328"/>
        <end position="1386"/>
    </location>
</feature>
<feature type="compositionally biased region" description="Polar residues" evidence="9">
    <location>
        <begin position="492"/>
        <end position="515"/>
    </location>
</feature>
<feature type="domain" description="LIM zinc-binding" evidence="10">
    <location>
        <begin position="1486"/>
        <end position="1546"/>
    </location>
</feature>
<feature type="region of interest" description="Disordered" evidence="9">
    <location>
        <begin position="951"/>
        <end position="982"/>
    </location>
</feature>
<evidence type="ECO:0000256" key="6">
    <source>
        <dbReference type="ARBA" id="ARBA00023038"/>
    </source>
</evidence>
<feature type="region of interest" description="Disordered" evidence="9">
    <location>
        <begin position="334"/>
        <end position="539"/>
    </location>
</feature>
<name>A0A4S2L9T7_9HYME</name>
<evidence type="ECO:0000256" key="2">
    <source>
        <dbReference type="ARBA" id="ARBA00009242"/>
    </source>
</evidence>
<feature type="compositionally biased region" description="Low complexity" evidence="9">
    <location>
        <begin position="649"/>
        <end position="662"/>
    </location>
</feature>
<comment type="similarity">
    <text evidence="1">Belongs to the CutC family.</text>
</comment>
<dbReference type="GO" id="GO:0046872">
    <property type="term" value="F:metal ion binding"/>
    <property type="evidence" value="ECO:0007669"/>
    <property type="project" value="UniProtKB-KW"/>
</dbReference>
<keyword evidence="6 8" id="KW-0440">LIM domain</keyword>
<evidence type="ECO:0000256" key="8">
    <source>
        <dbReference type="PROSITE-ProRule" id="PRU00125"/>
    </source>
</evidence>
<feature type="compositionally biased region" description="Basic and acidic residues" evidence="9">
    <location>
        <begin position="580"/>
        <end position="590"/>
    </location>
</feature>
<feature type="region of interest" description="Disordered" evidence="9">
    <location>
        <begin position="1058"/>
        <end position="1122"/>
    </location>
</feature>
<dbReference type="PANTHER" id="PTHR12045:SF3">
    <property type="entry name" value="INACTIVE ALLANTOICASE-RELATED"/>
    <property type="match status" value="1"/>
</dbReference>
<evidence type="ECO:0000256" key="9">
    <source>
        <dbReference type="SAM" id="MobiDB-lite"/>
    </source>
</evidence>
<dbReference type="InterPro" id="IPR005164">
    <property type="entry name" value="Allantoicase"/>
</dbReference>
<gene>
    <name evidence="11" type="ORF">DBV15_09000</name>
</gene>
<feature type="compositionally biased region" description="Acidic residues" evidence="9">
    <location>
        <begin position="1363"/>
        <end position="1382"/>
    </location>
</feature>
<feature type="region of interest" description="Disordered" evidence="9">
    <location>
        <begin position="1"/>
        <end position="64"/>
    </location>
</feature>
<comment type="caution">
    <text evidence="11">The sequence shown here is derived from an EMBL/GenBank/DDBJ whole genome shotgun (WGS) entry which is preliminary data.</text>
</comment>
<evidence type="ECO:0000256" key="7">
    <source>
        <dbReference type="ARBA" id="ARBA00031078"/>
    </source>
</evidence>
<feature type="compositionally biased region" description="Basic and acidic residues" evidence="9">
    <location>
        <begin position="1224"/>
        <end position="1243"/>
    </location>
</feature>
<dbReference type="GO" id="GO:0004037">
    <property type="term" value="F:allantoicase activity"/>
    <property type="evidence" value="ECO:0007669"/>
    <property type="project" value="InterPro"/>
</dbReference>
<feature type="compositionally biased region" description="Polar residues" evidence="9">
    <location>
        <begin position="367"/>
        <end position="376"/>
    </location>
</feature>
<reference evidence="11 12" key="1">
    <citation type="journal article" date="2019" name="Philos. Trans. R. Soc. Lond., B, Biol. Sci.">
        <title>Ant behaviour and brain gene expression of defending hosts depend on the ecological success of the intruding social parasite.</title>
        <authorList>
            <person name="Kaur R."/>
            <person name="Stoldt M."/>
            <person name="Jongepier E."/>
            <person name="Feldmeyer B."/>
            <person name="Menzel F."/>
            <person name="Bornberg-Bauer E."/>
            <person name="Foitzik S."/>
        </authorList>
    </citation>
    <scope>NUCLEOTIDE SEQUENCE [LARGE SCALE GENOMIC DNA]</scope>
    <source>
        <tissue evidence="11">Whole body</tissue>
    </source>
</reference>
<keyword evidence="5 8" id="KW-0862">Zinc</keyword>
<feature type="compositionally biased region" description="Basic and acidic residues" evidence="9">
    <location>
        <begin position="23"/>
        <end position="45"/>
    </location>
</feature>
<dbReference type="InterPro" id="IPR015908">
    <property type="entry name" value="Allantoicase_dom"/>
</dbReference>
<dbReference type="GO" id="GO:0000256">
    <property type="term" value="P:allantoin catabolic process"/>
    <property type="evidence" value="ECO:0007669"/>
    <property type="project" value="InterPro"/>
</dbReference>
<keyword evidence="4 8" id="KW-0479">Metal-binding</keyword>
<dbReference type="Pfam" id="PF00412">
    <property type="entry name" value="LIM"/>
    <property type="match status" value="2"/>
</dbReference>
<feature type="region of interest" description="Disordered" evidence="9">
    <location>
        <begin position="1272"/>
        <end position="1303"/>
    </location>
</feature>
<dbReference type="EMBL" id="QBLH01000211">
    <property type="protein sequence ID" value="TGZ57097.1"/>
    <property type="molecule type" value="Genomic_DNA"/>
</dbReference>
<evidence type="ECO:0000256" key="3">
    <source>
        <dbReference type="ARBA" id="ARBA00019014"/>
    </source>
</evidence>
<dbReference type="InterPro" id="IPR001781">
    <property type="entry name" value="Znf_LIM"/>
</dbReference>
<dbReference type="PANTHER" id="PTHR12045">
    <property type="entry name" value="ALLANTOICASE"/>
    <property type="match status" value="1"/>
</dbReference>
<feature type="region of interest" description="Disordered" evidence="9">
    <location>
        <begin position="568"/>
        <end position="700"/>
    </location>
</feature>
<evidence type="ECO:0000256" key="4">
    <source>
        <dbReference type="ARBA" id="ARBA00022723"/>
    </source>
</evidence>
<feature type="compositionally biased region" description="Basic and acidic residues" evidence="9">
    <location>
        <begin position="334"/>
        <end position="352"/>
    </location>
</feature>
<evidence type="ECO:0000256" key="5">
    <source>
        <dbReference type="ARBA" id="ARBA00022833"/>
    </source>
</evidence>
<dbReference type="SUPFAM" id="SSF57716">
    <property type="entry name" value="Glucocorticoid receptor-like (DNA-binding domain)"/>
    <property type="match status" value="4"/>
</dbReference>
<feature type="compositionally biased region" description="Polar residues" evidence="9">
    <location>
        <begin position="296"/>
        <end position="312"/>
    </location>
</feature>
<dbReference type="SMART" id="SM00132">
    <property type="entry name" value="LIM"/>
    <property type="match status" value="2"/>
</dbReference>
<dbReference type="FunFam" id="3.20.20.380:FF:000001">
    <property type="entry name" value="Copper homeostasis protein CutC"/>
    <property type="match status" value="1"/>
</dbReference>
<evidence type="ECO:0000256" key="1">
    <source>
        <dbReference type="ARBA" id="ARBA00007768"/>
    </source>
</evidence>
<feature type="compositionally biased region" description="Basic and acidic residues" evidence="9">
    <location>
        <begin position="1080"/>
        <end position="1105"/>
    </location>
</feature>
<evidence type="ECO:0000313" key="11">
    <source>
        <dbReference type="EMBL" id="TGZ57097.1"/>
    </source>
</evidence>
<dbReference type="CDD" id="cd09445">
    <property type="entry name" value="LIM_Mical_like_2"/>
    <property type="match status" value="1"/>
</dbReference>
<evidence type="ECO:0000313" key="12">
    <source>
        <dbReference type="Proteomes" id="UP000310200"/>
    </source>
</evidence>
<dbReference type="SUPFAM" id="SSF110395">
    <property type="entry name" value="CutC-like"/>
    <property type="match status" value="1"/>
</dbReference>
<feature type="compositionally biased region" description="Polar residues" evidence="9">
    <location>
        <begin position="458"/>
        <end position="473"/>
    </location>
</feature>
<feature type="compositionally biased region" description="Basic and acidic residues" evidence="9">
    <location>
        <begin position="1286"/>
        <end position="1303"/>
    </location>
</feature>
<dbReference type="Gene3D" id="2.60.120.260">
    <property type="entry name" value="Galactose-binding domain-like"/>
    <property type="match status" value="4"/>
</dbReference>
<feature type="compositionally biased region" description="Basic and acidic residues" evidence="9">
    <location>
        <begin position="1172"/>
        <end position="1181"/>
    </location>
</feature>
<dbReference type="InterPro" id="IPR036822">
    <property type="entry name" value="CutC-like_dom_sf"/>
</dbReference>
<proteinExistence type="inferred from homology"/>
<keyword evidence="12" id="KW-1185">Reference proteome</keyword>
<feature type="region of interest" description="Disordered" evidence="9">
    <location>
        <begin position="1160"/>
        <end position="1255"/>
    </location>
</feature>
<dbReference type="Pfam" id="PF03932">
    <property type="entry name" value="CutC"/>
    <property type="match status" value="1"/>
</dbReference>
<accession>A0A4S2L9T7</accession>
<evidence type="ECO:0000259" key="10">
    <source>
        <dbReference type="PROSITE" id="PS50023"/>
    </source>
</evidence>
<dbReference type="STRING" id="300112.A0A4S2L9T7"/>
<dbReference type="HAMAP" id="MF_00795">
    <property type="entry name" value="CutC"/>
    <property type="match status" value="1"/>
</dbReference>
<dbReference type="InterPro" id="IPR008979">
    <property type="entry name" value="Galactose-bd-like_sf"/>
</dbReference>
<feature type="domain" description="LIM zinc-binding" evidence="10">
    <location>
        <begin position="890"/>
        <end position="950"/>
    </location>
</feature>
<dbReference type="PROSITE" id="PS50023">
    <property type="entry name" value="LIM_DOMAIN_2"/>
    <property type="match status" value="2"/>
</dbReference>
<feature type="compositionally biased region" description="Basic and acidic residues" evidence="9">
    <location>
        <begin position="475"/>
        <end position="489"/>
    </location>
</feature>
<dbReference type="PROSITE" id="PS00478">
    <property type="entry name" value="LIM_DOMAIN_1"/>
    <property type="match status" value="2"/>
</dbReference>
<feature type="compositionally biased region" description="Acidic residues" evidence="9">
    <location>
        <begin position="1061"/>
        <end position="1079"/>
    </location>
</feature>
<dbReference type="CDD" id="cd09358">
    <property type="entry name" value="LIM_Mical_like"/>
    <property type="match status" value="1"/>
</dbReference>
<protein>
    <recommendedName>
        <fullName evidence="3">Copper homeostasis protein cutC homolog</fullName>
    </recommendedName>
    <alternativeName>
        <fullName evidence="7">Allantoate amidinohydrolase</fullName>
    </alternativeName>
</protein>
<sequence length="2335" mass="260509">MLFGSSGEIESGRIRKCAGTAEGEWRHEEAEEASETSKENERDGKSTSIVSVVNPRNDLGETSGIHGVIARGTTMAEVATKKSINVVSSKKSEVCGVQSNNGLIDLDDLTASNTQLISLCDDDDDLVLTNNTRNELEGDDKSLQELIESELALRICSSSTDDEAVEETENVVTQPETIKRIVLDRRQDPVDVNAGFIAAESEHYSLIEEPYGHRNGHVSPHVDVEVVKPEPVRFHDEEDDQAFVEQPEAGVAPIIIQKTNESDQESSRDEVVDVSNDSECRAIVKEVVPPTDDPDSSNVTSDLVDGPSSQSFPIPASCPVDKYQREEELVQKMADDTDLLRTDVEQERKNADVDVPDTWIEQAPLSDGQQAGQFSDNFDEAPYSQDRSLEEQKSPSTNEESSTNEHIDILNDSYGDPRVEEEEIPGSLIRRDKSSPSETLEEADSKLEDSRLSDDGVISQSEMSAETASTQEFLDTERRVLNEESDHETPQIVVTSEITESHQASSESILENESSPECPVAEDTQNPVDESSSEFSASDSTFIEKTEVVVSDTSVTIFSETRQLVAGQIGNLDSWTTVEEATKSPDERDVPTAAERGGDVNDATWGDNEGKQDDCLAPSSPRAPLATPDETETSDVSNACDSESREETVTTSSAVVTSSKGGTKTKKKKIEGVAGNDATSPNLTPRTKKTKKSKKSDLEKENISVNCSLRDASMHTGTRRSHSEMIDFSDEDDLSNVNVKSLTQNYVSETSRSDQEKLRRERIATGVSIKQLCRSFGDISNMSDGDQATFGKASHAMETEEKARSMGDLRVCEQGYSRFSRDAPVFARVSVKALRASYCSLASLTDEGKDKDRACERPKLEKTVLHVRSVDAAKVQQQLNAVGQNADANTNCRSCGKVVFQMEQTKAEGLVWHKNCFRCVQCSKQLNVDNYESHESTLYCKPHFKELFQPKPVEESDQPVRPRKPELIIRENEPKELPPDVVRASDKPDLGLEELSSLNVKSRFQVFEKASTENANEIERSPSQIAVKRSPSILSKLAKFQAKGMDIGVADESLNGIPYEESSESEDEAETEETEEVETEIVKSKRTTRERPISFSKMDDIKNRWETTSQQGRREVQREARKEEIAGIRSRLFLGKQGKMKEMYQQAVAGSDRVTKINAAEEIQHSTAHARSLKERFERGEPIAASDDETDSKPKPEKADEEVIAAAKTGRPVTPVHPKTPTETPRRARDAFMGRQVSDDVVRSSDTTEEVHVETSEITNKFKFFESYKEPEKQRKQFRITPPRDGQVKMDSPDREIYRDPDVVRADDRVDEVVHTDTARKMLSIFRQMEENASKEELPDGPKPLKRFTPPPEDKFAKATASDSEEGEDEEGEESDGDESAEDRDPNYVRASDKVEDEFLKQAQNAARAKTLRAKFEHWEETDGKVSNHHIAEMEIAQGTGEQSSIESASSLRARFESLGSQANESPRAPKVKVNRFVEIQTTCAEVCESCEKKVYPLEKVETNNKIFHKQCFRCLQCNCILRMDSFTLNNGKLYCIPHFKQLFITRGNYDEGFGVDPHKNKWATTNSSNSTSPSPIAMEICIDSLESARNAVEGGASRLEVCSALSEGGLTPSPGLIRQIRNFTTIPLYAMIRIRCGDFVYSPEEINAMLHDLKILKDHDANGFVFGALTPDCEIDVVACEKIVSAARPLPVTFSRAFDLTTDPVKSMELLADLGFQRILTSGQKNTALEGLELIKTLLLKARKLVIMPGAGITKDNIREIMKSGAKEFHASAKKRKIVVHGANRVRMGVNEDDFVNVTDKELVEELVEIIKKNGARIVFATDDYFGVAENLLKEEEPVQQDGWIWQYLITKTNLEPGYPSISKKFFVRYNINHRGVTHVRLNIFPSGGIARLRIYGKIVQHVYQQSRFAEFDLISRIHDGRCVSYSSKHSGHPNNLLKPGSPINADDGWETVKTMPNMPLMAQKSIVEMARNNVEWADFKLGHIGKISFVVIDTSHFKGNAPSSEEEPVQQDGWVTRSRHEEGHDFAIIELPDETKIDFICIDTAFFTNNFPNQFSIQSARRAIPVHIQNRTDRLGQSATLSEMKRINQIHSEAWPDLLTTTNLEPGYPSVSKKFFVKCNTNWPSVTHLRLNIFPNGGVARLRVYGKTVHGLYQQPNSVRFDLISRIYNGRCVSYSSKHSGHPNNLLKPGSPINSDDGWETAKNMPNVKNIPLMAQQSEQSVVREARDDVEWAIFMLGHIGKVHYVIIDTTYVKGNAPSFVHVEGLSFPAMTWLTLIPETKVIEGTEQIILTLENTDTFMTEVKLTIKPSASINRFRAFGTCLFHETGQSCAN</sequence>
<dbReference type="Proteomes" id="UP000310200">
    <property type="component" value="Unassembled WGS sequence"/>
</dbReference>
<organism evidence="11 12">
    <name type="scientific">Temnothorax longispinosus</name>
    <dbReference type="NCBI Taxonomy" id="300112"/>
    <lineage>
        <taxon>Eukaryota</taxon>
        <taxon>Metazoa</taxon>
        <taxon>Ecdysozoa</taxon>
        <taxon>Arthropoda</taxon>
        <taxon>Hexapoda</taxon>
        <taxon>Insecta</taxon>
        <taxon>Pterygota</taxon>
        <taxon>Neoptera</taxon>
        <taxon>Endopterygota</taxon>
        <taxon>Hymenoptera</taxon>
        <taxon>Apocrita</taxon>
        <taxon>Aculeata</taxon>
        <taxon>Formicoidea</taxon>
        <taxon>Formicidae</taxon>
        <taxon>Myrmicinae</taxon>
        <taxon>Temnothorax</taxon>
    </lineage>
</organism>
<dbReference type="Gene3D" id="3.20.20.380">
    <property type="entry name" value="Copper homeostasis (CutC) domain"/>
    <property type="match status" value="1"/>
</dbReference>
<feature type="compositionally biased region" description="Basic and acidic residues" evidence="9">
    <location>
        <begin position="443"/>
        <end position="454"/>
    </location>
</feature>
<comment type="similarity">
    <text evidence="2">Belongs to the allantoicase family.</text>
</comment>